<dbReference type="RefSeq" id="WP_106263896.1">
    <property type="nucleotide sequence ID" value="NZ_PVTQ01000005.1"/>
</dbReference>
<keyword evidence="2" id="KW-1185">Reference proteome</keyword>
<reference evidence="1 2" key="1">
    <citation type="submission" date="2018-03" db="EMBL/GenBank/DDBJ databases">
        <title>Genomic Encyclopedia of Archaeal and Bacterial Type Strains, Phase II (KMG-II): from individual species to whole genera.</title>
        <authorList>
            <person name="Goeker M."/>
        </authorList>
    </citation>
    <scope>NUCLEOTIDE SEQUENCE [LARGE SCALE GENOMIC DNA]</scope>
    <source>
        <strain evidence="1 2">DSM 100212</strain>
    </source>
</reference>
<comment type="caution">
    <text evidence="1">The sequence shown here is derived from an EMBL/GenBank/DDBJ whole genome shotgun (WGS) entry which is preliminary data.</text>
</comment>
<dbReference type="EMBL" id="PVTQ01000005">
    <property type="protein sequence ID" value="PRY90070.1"/>
    <property type="molecule type" value="Genomic_DNA"/>
</dbReference>
<sequence>MNPRWLLKMSQWSRNPPPLSRVLLVLGVVLACLALFAFEHFFGWPDALTPNNVSRGAMPKLQ</sequence>
<evidence type="ECO:0000313" key="1">
    <source>
        <dbReference type="EMBL" id="PRY90070.1"/>
    </source>
</evidence>
<name>A0A2T0WTR8_9RHOB</name>
<organism evidence="1 2">
    <name type="scientific">Donghicola tyrosinivorans</name>
    <dbReference type="NCBI Taxonomy" id="1652492"/>
    <lineage>
        <taxon>Bacteria</taxon>
        <taxon>Pseudomonadati</taxon>
        <taxon>Pseudomonadota</taxon>
        <taxon>Alphaproteobacteria</taxon>
        <taxon>Rhodobacterales</taxon>
        <taxon>Roseobacteraceae</taxon>
        <taxon>Donghicola</taxon>
    </lineage>
</organism>
<gene>
    <name evidence="1" type="ORF">CLV74_10549</name>
</gene>
<evidence type="ECO:0000313" key="2">
    <source>
        <dbReference type="Proteomes" id="UP000238392"/>
    </source>
</evidence>
<protein>
    <submittedName>
        <fullName evidence="1">Uncharacterized protein</fullName>
    </submittedName>
</protein>
<dbReference type="AlphaFoldDB" id="A0A2T0WTR8"/>
<dbReference type="Proteomes" id="UP000238392">
    <property type="component" value="Unassembled WGS sequence"/>
</dbReference>
<dbReference type="PROSITE" id="PS51257">
    <property type="entry name" value="PROKAR_LIPOPROTEIN"/>
    <property type="match status" value="1"/>
</dbReference>
<accession>A0A2T0WTR8</accession>
<proteinExistence type="predicted"/>